<dbReference type="InterPro" id="IPR000792">
    <property type="entry name" value="Tscrpt_reg_LuxR_C"/>
</dbReference>
<dbReference type="InterPro" id="IPR051015">
    <property type="entry name" value="EvgA-like"/>
</dbReference>
<keyword evidence="2" id="KW-0614">Plasmid</keyword>
<name>A0ABY9KCB4_9HYPH</name>
<sequence length="271" mass="29773">MGACLLESDSLDVFSRSLGVDTMVEIGGANGLSHRPVANGAVRLPALKLADTAKNALTDLRVLDVIDERALDRECLSQSLVSHGLDMTIVLFNSIEAWMSKYAEASSGVLINIGSRDCTEPRIENNIRMLVSRFPNLPVIILSDNHDLRQVLTALDLGVKGFIPSAVGISVCVKAISLALSGGVFISTESLPELRRLMSAADQQERRRAEIFTCREENVIAMLKLGKANKIIAYELGLRESTVKVHIRNIMKKLKVRNRTEVIFKLNDLYG</sequence>
<geneLocation type="plasmid" evidence="2 3">
    <name>unnamed1</name>
</geneLocation>
<dbReference type="PROSITE" id="PS50043">
    <property type="entry name" value="HTH_LUXR_2"/>
    <property type="match status" value="1"/>
</dbReference>
<protein>
    <submittedName>
        <fullName evidence="2">Response regulator transcription factor</fullName>
    </submittedName>
</protein>
<dbReference type="CDD" id="cd06170">
    <property type="entry name" value="LuxR_C_like"/>
    <property type="match status" value="1"/>
</dbReference>
<dbReference type="RefSeq" id="WP_306162505.1">
    <property type="nucleotide sequence ID" value="NZ_CP132315.1"/>
</dbReference>
<proteinExistence type="predicted"/>
<dbReference type="SUPFAM" id="SSF46894">
    <property type="entry name" value="C-terminal effector domain of the bipartite response regulators"/>
    <property type="match status" value="1"/>
</dbReference>
<gene>
    <name evidence="2" type="ORF">Q9315_20065</name>
</gene>
<dbReference type="SUPFAM" id="SSF52172">
    <property type="entry name" value="CheY-like"/>
    <property type="match status" value="1"/>
</dbReference>
<organism evidence="2 3">
    <name type="scientific">Shinella oryzae</name>
    <dbReference type="NCBI Taxonomy" id="2871820"/>
    <lineage>
        <taxon>Bacteria</taxon>
        <taxon>Pseudomonadati</taxon>
        <taxon>Pseudomonadota</taxon>
        <taxon>Alphaproteobacteria</taxon>
        <taxon>Hyphomicrobiales</taxon>
        <taxon>Rhizobiaceae</taxon>
        <taxon>Shinella</taxon>
    </lineage>
</organism>
<evidence type="ECO:0000313" key="2">
    <source>
        <dbReference type="EMBL" id="WLS06148.1"/>
    </source>
</evidence>
<dbReference type="Gene3D" id="3.40.50.2300">
    <property type="match status" value="1"/>
</dbReference>
<keyword evidence="3" id="KW-1185">Reference proteome</keyword>
<feature type="domain" description="HTH luxR-type" evidence="1">
    <location>
        <begin position="205"/>
        <end position="270"/>
    </location>
</feature>
<dbReference type="EMBL" id="CP132315">
    <property type="protein sequence ID" value="WLS06148.1"/>
    <property type="molecule type" value="Genomic_DNA"/>
</dbReference>
<evidence type="ECO:0000313" key="3">
    <source>
        <dbReference type="Proteomes" id="UP001225788"/>
    </source>
</evidence>
<dbReference type="SMART" id="SM00421">
    <property type="entry name" value="HTH_LUXR"/>
    <property type="match status" value="1"/>
</dbReference>
<dbReference type="PANTHER" id="PTHR45566:SF1">
    <property type="entry name" value="HTH-TYPE TRANSCRIPTIONAL REGULATOR YHJB-RELATED"/>
    <property type="match status" value="1"/>
</dbReference>
<dbReference type="Pfam" id="PF00196">
    <property type="entry name" value="GerE"/>
    <property type="match status" value="1"/>
</dbReference>
<dbReference type="Proteomes" id="UP001225788">
    <property type="component" value="Plasmid unnamed1"/>
</dbReference>
<dbReference type="PROSITE" id="PS00622">
    <property type="entry name" value="HTH_LUXR_1"/>
    <property type="match status" value="1"/>
</dbReference>
<dbReference type="InterPro" id="IPR016032">
    <property type="entry name" value="Sig_transdc_resp-reg_C-effctor"/>
</dbReference>
<dbReference type="InterPro" id="IPR011006">
    <property type="entry name" value="CheY-like_superfamily"/>
</dbReference>
<reference evidence="2 3" key="1">
    <citation type="submission" date="2023-08" db="EMBL/GenBank/DDBJ databases">
        <title>Pathogen: clinical or host-associated sample.</title>
        <authorList>
            <person name="Hergert J."/>
            <person name="Casey R."/>
            <person name="Wagner J."/>
            <person name="Young E.L."/>
            <person name="Oakeson K.F."/>
        </authorList>
    </citation>
    <scope>NUCLEOTIDE SEQUENCE [LARGE SCALE GENOMIC DNA]</scope>
    <source>
        <strain evidence="2 3">UPHL-collab-2</strain>
        <plasmid evidence="2 3">unnamed1</plasmid>
    </source>
</reference>
<evidence type="ECO:0000259" key="1">
    <source>
        <dbReference type="PROSITE" id="PS50043"/>
    </source>
</evidence>
<accession>A0ABY9KCB4</accession>
<dbReference type="PRINTS" id="PR00038">
    <property type="entry name" value="HTHLUXR"/>
</dbReference>
<dbReference type="PANTHER" id="PTHR45566">
    <property type="entry name" value="HTH-TYPE TRANSCRIPTIONAL REGULATOR YHJB-RELATED"/>
    <property type="match status" value="1"/>
</dbReference>